<feature type="compositionally biased region" description="Low complexity" evidence="5">
    <location>
        <begin position="320"/>
        <end position="332"/>
    </location>
</feature>
<keyword evidence="8" id="KW-1185">Reference proteome</keyword>
<organism evidence="7 8">
    <name type="scientific">Wickerhamomyces ciferrii (strain ATCC 14091 / BCRC 22168 / CBS 111 / JCM 3599 / NBRC 0793 / NRRL Y-1031 F-60-10)</name>
    <name type="common">Yeast</name>
    <name type="synonym">Pichia ciferrii</name>
    <dbReference type="NCBI Taxonomy" id="1206466"/>
    <lineage>
        <taxon>Eukaryota</taxon>
        <taxon>Fungi</taxon>
        <taxon>Dikarya</taxon>
        <taxon>Ascomycota</taxon>
        <taxon>Saccharomycotina</taxon>
        <taxon>Saccharomycetes</taxon>
        <taxon>Phaffomycetales</taxon>
        <taxon>Wickerhamomycetaceae</taxon>
        <taxon>Wickerhamomyces</taxon>
    </lineage>
</organism>
<comment type="caution">
    <text evidence="7">The sequence shown here is derived from an EMBL/GenBank/DDBJ whole genome shotgun (WGS) entry which is preliminary data.</text>
</comment>
<feature type="compositionally biased region" description="Polar residues" evidence="5">
    <location>
        <begin position="309"/>
        <end position="319"/>
    </location>
</feature>
<dbReference type="Proteomes" id="UP000009328">
    <property type="component" value="Unassembled WGS sequence"/>
</dbReference>
<reference evidence="7 8" key="1">
    <citation type="journal article" date="2012" name="Eukaryot. Cell">
        <title>Draft genome sequence of Wickerhamomyces ciferrii NRRL Y-1031 F-60-10.</title>
        <authorList>
            <person name="Schneider J."/>
            <person name="Andrea H."/>
            <person name="Blom J."/>
            <person name="Jaenicke S."/>
            <person name="Ruckert C."/>
            <person name="Schorsch C."/>
            <person name="Szczepanowski R."/>
            <person name="Farwick M."/>
            <person name="Goesmann A."/>
            <person name="Puhler A."/>
            <person name="Schaffer S."/>
            <person name="Tauch A."/>
            <person name="Kohler T."/>
            <person name="Brinkrolf K."/>
        </authorList>
    </citation>
    <scope>NUCLEOTIDE SEQUENCE [LARGE SCALE GENOMIC DNA]</scope>
    <source>
        <strain evidence="8">ATCC 14091 / BCRC 22168 / CBS 111 / JCM 3599 / NBRC 0793 / NRRL Y-1031 F-60-10</strain>
    </source>
</reference>
<feature type="compositionally biased region" description="Polar residues" evidence="5">
    <location>
        <begin position="520"/>
        <end position="530"/>
    </location>
</feature>
<feature type="compositionally biased region" description="Acidic residues" evidence="5">
    <location>
        <begin position="462"/>
        <end position="475"/>
    </location>
</feature>
<feature type="compositionally biased region" description="Polar residues" evidence="5">
    <location>
        <begin position="268"/>
        <end position="278"/>
    </location>
</feature>
<feature type="transmembrane region" description="Helical" evidence="6">
    <location>
        <begin position="88"/>
        <end position="108"/>
    </location>
</feature>
<dbReference type="GO" id="GO:0035838">
    <property type="term" value="C:growing cell tip"/>
    <property type="evidence" value="ECO:0007669"/>
    <property type="project" value="TreeGrafter"/>
</dbReference>
<evidence type="ECO:0000256" key="5">
    <source>
        <dbReference type="SAM" id="MobiDB-lite"/>
    </source>
</evidence>
<evidence type="ECO:0000313" key="7">
    <source>
        <dbReference type="EMBL" id="CCH46689.1"/>
    </source>
</evidence>
<dbReference type="GO" id="GO:0032153">
    <property type="term" value="C:cell division site"/>
    <property type="evidence" value="ECO:0007669"/>
    <property type="project" value="TreeGrafter"/>
</dbReference>
<feature type="region of interest" description="Disordered" evidence="5">
    <location>
        <begin position="432"/>
        <end position="530"/>
    </location>
</feature>
<feature type="region of interest" description="Disordered" evidence="5">
    <location>
        <begin position="734"/>
        <end position="807"/>
    </location>
</feature>
<dbReference type="GO" id="GO:0005886">
    <property type="term" value="C:plasma membrane"/>
    <property type="evidence" value="ECO:0007669"/>
    <property type="project" value="InterPro"/>
</dbReference>
<dbReference type="InterPro" id="IPR051380">
    <property type="entry name" value="pH-response_reg_palI/RIM9"/>
</dbReference>
<protein>
    <submittedName>
        <fullName evidence="7">PH-response regulator protein</fullName>
    </submittedName>
</protein>
<comment type="subcellular location">
    <subcellularLocation>
        <location evidence="1">Membrane</location>
        <topology evidence="1">Multi-pass membrane protein</topology>
    </subcellularLocation>
</comment>
<feature type="compositionally biased region" description="Polar residues" evidence="5">
    <location>
        <begin position="627"/>
        <end position="644"/>
    </location>
</feature>
<accession>K0KZA7</accession>
<dbReference type="EMBL" id="CAIF01000262">
    <property type="protein sequence ID" value="CCH46689.1"/>
    <property type="molecule type" value="Genomic_DNA"/>
</dbReference>
<proteinExistence type="predicted"/>
<feature type="region of interest" description="Disordered" evidence="5">
    <location>
        <begin position="214"/>
        <end position="282"/>
    </location>
</feature>
<evidence type="ECO:0000313" key="8">
    <source>
        <dbReference type="Proteomes" id="UP000009328"/>
    </source>
</evidence>
<feature type="compositionally biased region" description="Polar residues" evidence="5">
    <location>
        <begin position="761"/>
        <end position="770"/>
    </location>
</feature>
<feature type="compositionally biased region" description="Basic and acidic residues" evidence="5">
    <location>
        <begin position="219"/>
        <end position="235"/>
    </location>
</feature>
<dbReference type="Pfam" id="PF06687">
    <property type="entry name" value="SUR7"/>
    <property type="match status" value="1"/>
</dbReference>
<evidence type="ECO:0000256" key="2">
    <source>
        <dbReference type="ARBA" id="ARBA00022692"/>
    </source>
</evidence>
<feature type="region of interest" description="Disordered" evidence="5">
    <location>
        <begin position="607"/>
        <end position="718"/>
    </location>
</feature>
<evidence type="ECO:0000256" key="4">
    <source>
        <dbReference type="ARBA" id="ARBA00023136"/>
    </source>
</evidence>
<keyword evidence="3 6" id="KW-1133">Transmembrane helix</keyword>
<dbReference type="HOGENOM" id="CLU_349226_0_0_1"/>
<evidence type="ECO:0000256" key="3">
    <source>
        <dbReference type="ARBA" id="ARBA00022989"/>
    </source>
</evidence>
<dbReference type="STRING" id="1206466.K0KZA7"/>
<evidence type="ECO:0000256" key="1">
    <source>
        <dbReference type="ARBA" id="ARBA00004141"/>
    </source>
</evidence>
<feature type="compositionally biased region" description="Polar residues" evidence="5">
    <location>
        <begin position="239"/>
        <end position="260"/>
    </location>
</feature>
<feature type="compositionally biased region" description="Polar residues" evidence="5">
    <location>
        <begin position="333"/>
        <end position="343"/>
    </location>
</feature>
<feature type="compositionally biased region" description="Low complexity" evidence="5">
    <location>
        <begin position="358"/>
        <end position="369"/>
    </location>
</feature>
<feature type="transmembrane region" description="Helical" evidence="6">
    <location>
        <begin position="120"/>
        <end position="145"/>
    </location>
</feature>
<dbReference type="InParanoid" id="K0KZA7"/>
<dbReference type="PANTHER" id="PTHR28013">
    <property type="entry name" value="PROTEIN DCV1-RELATED"/>
    <property type="match status" value="1"/>
</dbReference>
<evidence type="ECO:0000256" key="6">
    <source>
        <dbReference type="SAM" id="Phobius"/>
    </source>
</evidence>
<name>K0KZA7_WICCF</name>
<feature type="region of interest" description="Disordered" evidence="5">
    <location>
        <begin position="309"/>
        <end position="412"/>
    </location>
</feature>
<feature type="compositionally biased region" description="Basic and acidic residues" evidence="5">
    <location>
        <begin position="482"/>
        <end position="499"/>
    </location>
</feature>
<dbReference type="AlphaFoldDB" id="K0KZA7"/>
<feature type="compositionally biased region" description="Polar residues" evidence="5">
    <location>
        <begin position="784"/>
        <end position="793"/>
    </location>
</feature>
<keyword evidence="4 6" id="KW-0472">Membrane</keyword>
<feature type="compositionally biased region" description="Polar residues" evidence="5">
    <location>
        <begin position="385"/>
        <end position="396"/>
    </location>
</feature>
<sequence>MAVRIRPATTLAVVLAIAFAFHLITILSVPITSSITLCTYDGYKFGVFGLCHGDKCSNPAIGYSGKELGDVDGFSLPSNARHSVSKLLVVHPIAAGFVLISLVSSVLLHWHGPSNSLRFLFFLLLWTIPSFLISLLSFLVDILLFVPHLDWGGWIILASTVLIAISGVLLCIMRRTISSRRGLKRKDTFNNNDYHLQPLNYGYGTVDGNSDTKFGSKSFEGKDEDERAPFVHENDENYDNTMNVTRTNEDLNNYPSTQLYDSMRGENNRSAQSNSTGYRSPENILAPLSTAYRGAAYNDTLPEDSTQQHIINSTSPQPNQYQDEPYSQQQQPLIPQNTSSSPDYSAPYPTNLPNTDFPSTSSPPSQQQEQQHRWNAPYPEDNDYSTRSYDRNSTPHVGSRPSGPRPMPFASSGIQEELPLLPSEIAANTLNLNRGDIGQPSNVELDQSRESNESPSAPPLPLDDDDSNDEYDDAETTLPAYPHEENPHPLVQETKRLYESEPPSQQQQHQHQQEDEMLQAPSSSNNHDVSRQATYRTKIANAIDQLQGTPIANNSEYLATNDSLLSSTSHLNLNASSNSVAANNQQHGNNFDDEDDDDLYSAPARSVTVVPEESEAPPLPSPSAESFQSDASSNYSSQVPSALNSPLDPPTRGHSLLRPNRGPSASHLRPNDSLYDHHERIPSASTISNKESSEDLYPLSDPLAKRPTPAPSFSNISITSSNFTSVSQRGINPKYLEKNPHEAPQVLRTPHTLQEDLVPSRQPTSTSPQKTKAPPQDLLIMSNPDFSISSPNKRNGKKKPLTRPPNY</sequence>
<dbReference type="eggNOG" id="ENOG502S0P7">
    <property type="taxonomic scope" value="Eukaryota"/>
</dbReference>
<keyword evidence="2 6" id="KW-0812">Transmembrane</keyword>
<gene>
    <name evidence="7" type="ORF">BN7_6286</name>
</gene>
<feature type="transmembrane region" description="Helical" evidence="6">
    <location>
        <begin position="151"/>
        <end position="172"/>
    </location>
</feature>
<dbReference type="InterPro" id="IPR009571">
    <property type="entry name" value="SUR7/Rim9-like_fungi"/>
</dbReference>
<dbReference type="PANTHER" id="PTHR28013:SF3">
    <property type="entry name" value="PROTEIN DCV1-RELATED"/>
    <property type="match status" value="1"/>
</dbReference>